<evidence type="ECO:0000313" key="1">
    <source>
        <dbReference type="EMBL" id="SNQ52191.1"/>
    </source>
</evidence>
<organism evidence="1 2">
    <name type="scientific">Frankia canadensis</name>
    <dbReference type="NCBI Taxonomy" id="1836972"/>
    <lineage>
        <taxon>Bacteria</taxon>
        <taxon>Bacillati</taxon>
        <taxon>Actinomycetota</taxon>
        <taxon>Actinomycetes</taxon>
        <taxon>Frankiales</taxon>
        <taxon>Frankiaceae</taxon>
        <taxon>Frankia</taxon>
    </lineage>
</organism>
<dbReference type="Proteomes" id="UP000234331">
    <property type="component" value="Unassembled WGS sequence"/>
</dbReference>
<dbReference type="RefSeq" id="WP_101836425.1">
    <property type="nucleotide sequence ID" value="NZ_FZMO01000564.1"/>
</dbReference>
<protein>
    <submittedName>
        <fullName evidence="1">Uncharacterized protein</fullName>
    </submittedName>
</protein>
<keyword evidence="2" id="KW-1185">Reference proteome</keyword>
<name>A0A2I2L2Q3_9ACTN</name>
<dbReference type="EMBL" id="FZMO01000564">
    <property type="protein sequence ID" value="SNQ52191.1"/>
    <property type="molecule type" value="Genomic_DNA"/>
</dbReference>
<dbReference type="OrthoDB" id="3340672at2"/>
<proteinExistence type="predicted"/>
<dbReference type="AlphaFoldDB" id="A0A2I2L2Q3"/>
<evidence type="ECO:0000313" key="2">
    <source>
        <dbReference type="Proteomes" id="UP000234331"/>
    </source>
</evidence>
<reference evidence="1 2" key="1">
    <citation type="submission" date="2017-06" db="EMBL/GenBank/DDBJ databases">
        <authorList>
            <person name="Kim H.J."/>
            <person name="Triplett B.A."/>
        </authorList>
    </citation>
    <scope>NUCLEOTIDE SEQUENCE [LARGE SCALE GENOMIC DNA]</scope>
    <source>
        <strain evidence="1">FRACA_ARgP5</strain>
    </source>
</reference>
<accession>A0A2I2L2Q3</accession>
<sequence>MNNLDKLAASVSDFAARNMLTLIPAVPERDFGPEVNISPGTLDLLGFLDLAKKLGGGVLYLEAVAFDPDADEVETPPAHLVKHKGATGRIDVAFAANGLVHFWQQSAPWYLEWQQLTESPSVRDEDEDIERLSDEEQARLSAELADKLLADPGFRAAKPGGARQRYAKLAIPAGTDGLVSWEAIRDAVGRAEGLAQAQYAQITTRLDELAAELLATHEYQQVSSSGARKAAVEQFLIPRADGFAAPTVVRDELYARAQRLAKTTKQPPAQL</sequence>
<gene>
    <name evidence="1" type="ORF">FRACA_950010</name>
</gene>